<dbReference type="GO" id="GO:0051213">
    <property type="term" value="F:dioxygenase activity"/>
    <property type="evidence" value="ECO:0007669"/>
    <property type="project" value="UniProtKB-KW"/>
</dbReference>
<feature type="region of interest" description="Disordered" evidence="7">
    <location>
        <begin position="1"/>
        <end position="23"/>
    </location>
</feature>
<keyword evidence="10" id="KW-1185">Reference proteome</keyword>
<dbReference type="InterPro" id="IPR019791">
    <property type="entry name" value="Haem_peroxidase_animal"/>
</dbReference>
<keyword evidence="8" id="KW-0575">Peroxidase</keyword>
<keyword evidence="1 6" id="KW-0349">Heme</keyword>
<feature type="compositionally biased region" description="Polar residues" evidence="7">
    <location>
        <begin position="10"/>
        <end position="19"/>
    </location>
</feature>
<evidence type="ECO:0000256" key="1">
    <source>
        <dbReference type="ARBA" id="ARBA00022617"/>
    </source>
</evidence>
<evidence type="ECO:0000256" key="6">
    <source>
        <dbReference type="PIRSR" id="PIRSR619791-2"/>
    </source>
</evidence>
<sequence length="1060" mass="118067">MATFPYKLSRSFTQRSQSSDGEDLSRAAQTMKGFDKFRDEVRKHLPFASDLSTIESIIDGITHLNSIDDRKLLLEHTLVYLSNNSEHPAAQKLQTELIKLLYEDLPHPPETIIGPTYAYREADGGNNNPSIPDLGKAGTPYSRSVQQIHPLPRNELPDAGLVFDTLLRREKFVPHPAGLSSLMFAFAALVIHTVFRTSHKDVHINETSSYVDLAPLYGNDQKTQDKIRVRDGRGLLHPDTFAEDRLLLLPPAVCVLLTLFNRNHNYIAKKLLELNERGTYVDPNTIPADDPQRAAKLVAQEEDIFQTTRLINCAWFAGIVMSDYFCAILGLVRQGSSWAFNPFEEMRNADHSLFERGRGNACSVEFNCLYRWHATTSKADEEWVAQMGEKYFQGRPVESLTIQDFRNLAKKVQATEPDLSHWTIGSLQRDPKSGQFSDEGLAGVLIAATEEPAGAFRARGTPHCMRLHEIMGIEQNRQWGVCSLNDFRKFLGLKTYSSFLEWNPDPEIASAAEKLYGHIDRLELYVGLQAEEAKPVVEGAGLCPSYTISRAILSDAIALTRGDRFYTADYTPFNMTAWGFADCQRDPLAPGCGSMLGRLLLRTLPEQYAPDSTYAWFPLMTPPAMERILTKLGQVKLYSLEKPRKVAEPPVLAGYEDAKNVLKDEKDFGPGFGERVQAILKGDGFFIACNDPAQAARYQRELLGALTGAPDAESGIKTFFYEKTRELIQRESCQSVGTSTHTVDLVRDVLKLVPIYWAAELAGIRLKTSADSEGDYTPSELFDILADTYSYLFLDVEPAKLHNLRINTAQNLEKLSTIICRQLGGSRLSIMNLFGSMFGKPSKSERTSFTERLRALGYDADTQTNATLALLVGATVELSQAAVNVVNFYLDPSKPSDVQTLVSKSPLLDAKDEATLQGFVLEALRLDPTFRGVYREVLHDVKVSQGTLKAKTRVFVDVSAANISSHIFTDPKDVNPARGFHKYLVIDGAGKCLGLDLSSKMIVQMVRAVYSFKGASRAPGRSGTLKRYKESFSRTSSWSYLGPDSLLQPWATSMLFQASP</sequence>
<evidence type="ECO:0000256" key="3">
    <source>
        <dbReference type="ARBA" id="ARBA00022964"/>
    </source>
</evidence>
<dbReference type="PANTHER" id="PTHR11903">
    <property type="entry name" value="PROSTAGLANDIN G/H SYNTHASE"/>
    <property type="match status" value="1"/>
</dbReference>
<organism evidence="8">
    <name type="scientific">Dichomitus squalens</name>
    <dbReference type="NCBI Taxonomy" id="114155"/>
    <lineage>
        <taxon>Eukaryota</taxon>
        <taxon>Fungi</taxon>
        <taxon>Dikarya</taxon>
        <taxon>Basidiomycota</taxon>
        <taxon>Agaricomycotina</taxon>
        <taxon>Agaricomycetes</taxon>
        <taxon>Polyporales</taxon>
        <taxon>Polyporaceae</taxon>
        <taxon>Dichomitus</taxon>
    </lineage>
</organism>
<dbReference type="Proteomes" id="UP000292082">
    <property type="component" value="Unassembled WGS sequence"/>
</dbReference>
<evidence type="ECO:0000313" key="8">
    <source>
        <dbReference type="EMBL" id="TBU30522.1"/>
    </source>
</evidence>
<evidence type="ECO:0000313" key="10">
    <source>
        <dbReference type="Proteomes" id="UP000292082"/>
    </source>
</evidence>
<protein>
    <submittedName>
        <fullName evidence="8">Heme peroxidase</fullName>
    </submittedName>
</protein>
<dbReference type="AlphaFoldDB" id="A0A4Q9MV57"/>
<dbReference type="GO" id="GO:0006979">
    <property type="term" value="P:response to oxidative stress"/>
    <property type="evidence" value="ECO:0007669"/>
    <property type="project" value="InterPro"/>
</dbReference>
<dbReference type="InterPro" id="IPR050783">
    <property type="entry name" value="Oxylipin_biosynth_metab"/>
</dbReference>
<dbReference type="SUPFAM" id="SSF48113">
    <property type="entry name" value="Heme-dependent peroxidases"/>
    <property type="match status" value="1"/>
</dbReference>
<dbReference type="Gene3D" id="1.10.640.10">
    <property type="entry name" value="Haem peroxidase domain superfamily, animal type"/>
    <property type="match status" value="1"/>
</dbReference>
<dbReference type="CDD" id="cd09817">
    <property type="entry name" value="linoleate_diol_synthase_like"/>
    <property type="match status" value="1"/>
</dbReference>
<dbReference type="SUPFAM" id="SSF48264">
    <property type="entry name" value="Cytochrome P450"/>
    <property type="match status" value="1"/>
</dbReference>
<dbReference type="GO" id="GO:0005506">
    <property type="term" value="F:iron ion binding"/>
    <property type="evidence" value="ECO:0007669"/>
    <property type="project" value="InterPro"/>
</dbReference>
<dbReference type="GO" id="GO:0004601">
    <property type="term" value="F:peroxidase activity"/>
    <property type="evidence" value="ECO:0007669"/>
    <property type="project" value="UniProtKB-KW"/>
</dbReference>
<dbReference type="InterPro" id="IPR010255">
    <property type="entry name" value="Haem_peroxidase_sf"/>
</dbReference>
<dbReference type="Proteomes" id="UP000292957">
    <property type="component" value="Unassembled WGS sequence"/>
</dbReference>
<dbReference type="PRINTS" id="PR00457">
    <property type="entry name" value="ANPEROXIDASE"/>
</dbReference>
<proteinExistence type="predicted"/>
<evidence type="ECO:0000256" key="7">
    <source>
        <dbReference type="SAM" id="MobiDB-lite"/>
    </source>
</evidence>
<keyword evidence="4" id="KW-0560">Oxidoreductase</keyword>
<keyword evidence="2 6" id="KW-0479">Metal-binding</keyword>
<evidence type="ECO:0000256" key="4">
    <source>
        <dbReference type="ARBA" id="ARBA00023002"/>
    </source>
</evidence>
<dbReference type="GO" id="GO:0016705">
    <property type="term" value="F:oxidoreductase activity, acting on paired donors, with incorporation or reduction of molecular oxygen"/>
    <property type="evidence" value="ECO:0007669"/>
    <property type="project" value="InterPro"/>
</dbReference>
<dbReference type="GO" id="GO:0020037">
    <property type="term" value="F:heme binding"/>
    <property type="evidence" value="ECO:0007669"/>
    <property type="project" value="InterPro"/>
</dbReference>
<dbReference type="InterPro" id="IPR037120">
    <property type="entry name" value="Haem_peroxidase_sf_animal"/>
</dbReference>
<evidence type="ECO:0000256" key="2">
    <source>
        <dbReference type="ARBA" id="ARBA00022723"/>
    </source>
</evidence>
<name>A0A4Q9MV57_9APHY</name>
<keyword evidence="3" id="KW-0223">Dioxygenase</keyword>
<dbReference type="InterPro" id="IPR036396">
    <property type="entry name" value="Cyt_P450_sf"/>
</dbReference>
<dbReference type="Pfam" id="PF03098">
    <property type="entry name" value="An_peroxidase"/>
    <property type="match status" value="2"/>
</dbReference>
<reference evidence="8 10" key="1">
    <citation type="submission" date="2019-01" db="EMBL/GenBank/DDBJ databases">
        <title>Draft genome sequences of three monokaryotic isolates of the white-rot basidiomycete fungus Dichomitus squalens.</title>
        <authorList>
            <consortium name="DOE Joint Genome Institute"/>
            <person name="Lopez S.C."/>
            <person name="Andreopoulos B."/>
            <person name="Pangilinan J."/>
            <person name="Lipzen A."/>
            <person name="Riley R."/>
            <person name="Ahrendt S."/>
            <person name="Ng V."/>
            <person name="Barry K."/>
            <person name="Daum C."/>
            <person name="Grigoriev I.V."/>
            <person name="Hilden K.S."/>
            <person name="Makela M.R."/>
            <person name="de Vries R.P."/>
        </authorList>
    </citation>
    <scope>NUCLEOTIDE SEQUENCE [LARGE SCALE GENOMIC DNA]</scope>
    <source>
        <strain evidence="9 10">CBS 464.89</strain>
        <strain evidence="8">OM18370.1</strain>
    </source>
</reference>
<dbReference type="PANTHER" id="PTHR11903:SF37">
    <property type="entry name" value="PSI-PRODUCING OXYGENASE A"/>
    <property type="match status" value="1"/>
</dbReference>
<dbReference type="PROSITE" id="PS50292">
    <property type="entry name" value="PEROXIDASE_3"/>
    <property type="match status" value="1"/>
</dbReference>
<dbReference type="GO" id="GO:0004497">
    <property type="term" value="F:monooxygenase activity"/>
    <property type="evidence" value="ECO:0007669"/>
    <property type="project" value="InterPro"/>
</dbReference>
<dbReference type="EMBL" id="ML145104">
    <property type="protein sequence ID" value="TBU60544.1"/>
    <property type="molecule type" value="Genomic_DNA"/>
</dbReference>
<dbReference type="EMBL" id="ML143405">
    <property type="protein sequence ID" value="TBU30522.1"/>
    <property type="molecule type" value="Genomic_DNA"/>
</dbReference>
<accession>A0A4Q9MV57</accession>
<dbReference type="Gene3D" id="1.10.630.10">
    <property type="entry name" value="Cytochrome P450"/>
    <property type="match status" value="1"/>
</dbReference>
<dbReference type="GO" id="GO:0006631">
    <property type="term" value="P:fatty acid metabolic process"/>
    <property type="evidence" value="ECO:0007669"/>
    <property type="project" value="UniProtKB-ARBA"/>
</dbReference>
<feature type="binding site" description="axial binding residue" evidence="6">
    <location>
        <position position="373"/>
    </location>
    <ligand>
        <name>heme b</name>
        <dbReference type="ChEBI" id="CHEBI:60344"/>
    </ligand>
    <ligandPart>
        <name>Fe</name>
        <dbReference type="ChEBI" id="CHEBI:18248"/>
    </ligandPart>
</feature>
<dbReference type="InterPro" id="IPR034812">
    <property type="entry name" value="Ppo-like_N"/>
</dbReference>
<evidence type="ECO:0000313" key="9">
    <source>
        <dbReference type="EMBL" id="TBU60544.1"/>
    </source>
</evidence>
<gene>
    <name evidence="9" type="ORF">BD310DRAFT_815042</name>
    <name evidence="8" type="ORF">BD311DRAFT_658941</name>
</gene>
<keyword evidence="5 6" id="KW-0408">Iron</keyword>
<dbReference type="OrthoDB" id="823504at2759"/>
<evidence type="ECO:0000256" key="5">
    <source>
        <dbReference type="ARBA" id="ARBA00023004"/>
    </source>
</evidence>